<accession>A0A1W0A3B9</accession>
<dbReference type="InterPro" id="IPR008978">
    <property type="entry name" value="HSP20-like_chaperone"/>
</dbReference>
<feature type="non-terminal residue" evidence="4">
    <location>
        <position position="194"/>
    </location>
</feature>
<organism evidence="4 5">
    <name type="scientific">Thraustotheca clavata</name>
    <dbReference type="NCBI Taxonomy" id="74557"/>
    <lineage>
        <taxon>Eukaryota</taxon>
        <taxon>Sar</taxon>
        <taxon>Stramenopiles</taxon>
        <taxon>Oomycota</taxon>
        <taxon>Saprolegniomycetes</taxon>
        <taxon>Saprolegniales</taxon>
        <taxon>Achlyaceae</taxon>
        <taxon>Thraustotheca</taxon>
    </lineage>
</organism>
<name>A0A1W0A3B9_9STRA</name>
<dbReference type="STRING" id="74557.A0A1W0A3B9"/>
<evidence type="ECO:0000256" key="1">
    <source>
        <dbReference type="ARBA" id="ARBA00022553"/>
    </source>
</evidence>
<reference evidence="4 5" key="1">
    <citation type="journal article" date="2014" name="Genome Biol. Evol.">
        <title>The secreted proteins of Achlya hypogyna and Thraustotheca clavata identify the ancestral oomycete secretome and reveal gene acquisitions by horizontal gene transfer.</title>
        <authorList>
            <person name="Misner I."/>
            <person name="Blouin N."/>
            <person name="Leonard G."/>
            <person name="Richards T.A."/>
            <person name="Lane C.E."/>
        </authorList>
    </citation>
    <scope>NUCLEOTIDE SEQUENCE [LARGE SCALE GENOMIC DNA]</scope>
    <source>
        <strain evidence="4 5">ATCC 34112</strain>
    </source>
</reference>
<dbReference type="Gene3D" id="2.60.40.790">
    <property type="match status" value="1"/>
</dbReference>
<dbReference type="Pfam" id="PF14050">
    <property type="entry name" value="Nudc_N"/>
    <property type="match status" value="1"/>
</dbReference>
<dbReference type="InterPro" id="IPR025934">
    <property type="entry name" value="NudC_N_dom"/>
</dbReference>
<proteinExistence type="predicted"/>
<dbReference type="PANTHER" id="PTHR12356">
    <property type="entry name" value="NUCLEAR MOVEMENT PROTEIN NUDC"/>
    <property type="match status" value="1"/>
</dbReference>
<dbReference type="PROSITE" id="PS51203">
    <property type="entry name" value="CS"/>
    <property type="match status" value="1"/>
</dbReference>
<dbReference type="EMBL" id="JNBS01000571">
    <property type="protein sequence ID" value="OQS04689.1"/>
    <property type="molecule type" value="Genomic_DNA"/>
</dbReference>
<evidence type="ECO:0000313" key="5">
    <source>
        <dbReference type="Proteomes" id="UP000243217"/>
    </source>
</evidence>
<dbReference type="GO" id="GO:0051082">
    <property type="term" value="F:unfolded protein binding"/>
    <property type="evidence" value="ECO:0007669"/>
    <property type="project" value="TreeGrafter"/>
</dbReference>
<gene>
    <name evidence="4" type="ORF">THRCLA_03096</name>
</gene>
<evidence type="ECO:0000313" key="4">
    <source>
        <dbReference type="EMBL" id="OQS04689.1"/>
    </source>
</evidence>
<sequence>MSARYDDVLMAVVQQEGSIKGLLHAFFDFLHRKTDLYVVSDNPKRSMGFAPGQAQNLVLNSFQSFPMKPIEDVQPQVAAAPHAQKEKKTSTRSQVEITEEGKQVPVGNGGFTDKYTWTQSLQDLTVSIPIPKGTKSKDLNVKFTQSTLCVKMKGKDEPVVEGKFGGKIKVEDSLWSLESNEALVVSLEKAAPKT</sequence>
<dbReference type="Pfam" id="PF04969">
    <property type="entry name" value="CS"/>
    <property type="match status" value="1"/>
</dbReference>
<evidence type="ECO:0000256" key="2">
    <source>
        <dbReference type="SAM" id="MobiDB-lite"/>
    </source>
</evidence>
<dbReference type="PANTHER" id="PTHR12356:SF17">
    <property type="entry name" value="CS DOMAIN-CONTAINING PROTEIN"/>
    <property type="match status" value="1"/>
</dbReference>
<dbReference type="Proteomes" id="UP000243217">
    <property type="component" value="Unassembled WGS sequence"/>
</dbReference>
<protein>
    <submittedName>
        <fullName evidence="4">Nuclear migration protein nudC</fullName>
    </submittedName>
</protein>
<dbReference type="GO" id="GO:0005737">
    <property type="term" value="C:cytoplasm"/>
    <property type="evidence" value="ECO:0007669"/>
    <property type="project" value="TreeGrafter"/>
</dbReference>
<feature type="domain" description="CS" evidence="3">
    <location>
        <begin position="110"/>
        <end position="194"/>
    </location>
</feature>
<dbReference type="AlphaFoldDB" id="A0A1W0A3B9"/>
<comment type="caution">
    <text evidence="4">The sequence shown here is derived from an EMBL/GenBank/DDBJ whole genome shotgun (WGS) entry which is preliminary data.</text>
</comment>
<keyword evidence="1" id="KW-0597">Phosphoprotein</keyword>
<keyword evidence="5" id="KW-1185">Reference proteome</keyword>
<feature type="region of interest" description="Disordered" evidence="2">
    <location>
        <begin position="75"/>
        <end position="103"/>
    </location>
</feature>
<dbReference type="InterPro" id="IPR007052">
    <property type="entry name" value="CS_dom"/>
</dbReference>
<dbReference type="InterPro" id="IPR037898">
    <property type="entry name" value="NudC_fam"/>
</dbReference>
<dbReference type="SUPFAM" id="SSF49764">
    <property type="entry name" value="HSP20-like chaperones"/>
    <property type="match status" value="1"/>
</dbReference>
<dbReference type="GO" id="GO:0006457">
    <property type="term" value="P:protein folding"/>
    <property type="evidence" value="ECO:0007669"/>
    <property type="project" value="TreeGrafter"/>
</dbReference>
<dbReference type="CDD" id="cd06467">
    <property type="entry name" value="p23_NUDC_like"/>
    <property type="match status" value="1"/>
</dbReference>
<evidence type="ECO:0000259" key="3">
    <source>
        <dbReference type="PROSITE" id="PS51203"/>
    </source>
</evidence>
<dbReference type="OrthoDB" id="416217at2759"/>